<dbReference type="InterPro" id="IPR051257">
    <property type="entry name" value="Diverse_CBS-Domain"/>
</dbReference>
<dbReference type="SUPFAM" id="SSF54631">
    <property type="entry name" value="CBS-domain pair"/>
    <property type="match status" value="1"/>
</dbReference>
<keyword evidence="5" id="KW-1185">Reference proteome</keyword>
<keyword evidence="1 2" id="KW-0129">CBS domain</keyword>
<dbReference type="PANTHER" id="PTHR43080">
    <property type="entry name" value="CBS DOMAIN-CONTAINING PROTEIN CBSX3, MITOCHONDRIAL"/>
    <property type="match status" value="1"/>
</dbReference>
<evidence type="ECO:0000256" key="1">
    <source>
        <dbReference type="ARBA" id="ARBA00023122"/>
    </source>
</evidence>
<proteinExistence type="predicted"/>
<reference evidence="4" key="1">
    <citation type="journal article" date="2014" name="Int. J. Syst. Evol. Microbiol.">
        <title>Complete genome sequence of Corynebacterium casei LMG S-19264T (=DSM 44701T), isolated from a smear-ripened cheese.</title>
        <authorList>
            <consortium name="US DOE Joint Genome Institute (JGI-PGF)"/>
            <person name="Walter F."/>
            <person name="Albersmeier A."/>
            <person name="Kalinowski J."/>
            <person name="Ruckert C."/>
        </authorList>
    </citation>
    <scope>NUCLEOTIDE SEQUENCE</scope>
    <source>
        <strain evidence="4">VKM Ac-1321</strain>
    </source>
</reference>
<protein>
    <submittedName>
        <fullName evidence="4">CBS domain-containing protein</fullName>
    </submittedName>
</protein>
<feature type="domain" description="CBS" evidence="3">
    <location>
        <begin position="7"/>
        <end position="65"/>
    </location>
</feature>
<dbReference type="EMBL" id="BSFP01000073">
    <property type="protein sequence ID" value="GLL06486.1"/>
    <property type="molecule type" value="Genomic_DNA"/>
</dbReference>
<dbReference type="InterPro" id="IPR046342">
    <property type="entry name" value="CBS_dom_sf"/>
</dbReference>
<dbReference type="RefSeq" id="WP_261958974.1">
    <property type="nucleotide sequence ID" value="NZ_BAAAXA010000001.1"/>
</dbReference>
<evidence type="ECO:0000313" key="4">
    <source>
        <dbReference type="EMBL" id="GLL06486.1"/>
    </source>
</evidence>
<name>A0A9W6KTZ7_9ACTN</name>
<evidence type="ECO:0000256" key="2">
    <source>
        <dbReference type="PROSITE-ProRule" id="PRU00703"/>
    </source>
</evidence>
<evidence type="ECO:0000259" key="3">
    <source>
        <dbReference type="PROSITE" id="PS51371"/>
    </source>
</evidence>
<dbReference type="Gene3D" id="3.10.580.10">
    <property type="entry name" value="CBS-domain"/>
    <property type="match status" value="1"/>
</dbReference>
<organism evidence="4 5">
    <name type="scientific">Dactylosporangium matsuzakiense</name>
    <dbReference type="NCBI Taxonomy" id="53360"/>
    <lineage>
        <taxon>Bacteria</taxon>
        <taxon>Bacillati</taxon>
        <taxon>Actinomycetota</taxon>
        <taxon>Actinomycetes</taxon>
        <taxon>Micromonosporales</taxon>
        <taxon>Micromonosporaceae</taxon>
        <taxon>Dactylosporangium</taxon>
    </lineage>
</organism>
<comment type="caution">
    <text evidence="4">The sequence shown here is derived from an EMBL/GenBank/DDBJ whole genome shotgun (WGS) entry which is preliminary data.</text>
</comment>
<reference evidence="4" key="2">
    <citation type="submission" date="2023-01" db="EMBL/GenBank/DDBJ databases">
        <authorList>
            <person name="Sun Q."/>
            <person name="Evtushenko L."/>
        </authorList>
    </citation>
    <scope>NUCLEOTIDE SEQUENCE</scope>
    <source>
        <strain evidence="4">VKM Ac-1321</strain>
    </source>
</reference>
<gene>
    <name evidence="4" type="ORF">GCM10017581_082360</name>
</gene>
<feature type="domain" description="CBS" evidence="3">
    <location>
        <begin position="74"/>
        <end position="131"/>
    </location>
</feature>
<dbReference type="SMART" id="SM00116">
    <property type="entry name" value="CBS"/>
    <property type="match status" value="2"/>
</dbReference>
<evidence type="ECO:0000313" key="5">
    <source>
        <dbReference type="Proteomes" id="UP001143480"/>
    </source>
</evidence>
<dbReference type="PANTHER" id="PTHR43080:SF29">
    <property type="entry name" value="OS02G0818000 PROTEIN"/>
    <property type="match status" value="1"/>
</dbReference>
<dbReference type="PROSITE" id="PS51371">
    <property type="entry name" value="CBS"/>
    <property type="match status" value="2"/>
</dbReference>
<accession>A0A9W6KTZ7</accession>
<dbReference type="AlphaFoldDB" id="A0A9W6KTZ7"/>
<dbReference type="Pfam" id="PF00571">
    <property type="entry name" value="CBS"/>
    <property type="match status" value="2"/>
</dbReference>
<dbReference type="InterPro" id="IPR000644">
    <property type="entry name" value="CBS_dom"/>
</dbReference>
<sequence>MHAQDIMSTPARTVRADAPLADAIELLQHFAITALPVVDDRDTLVGMLGERDLLRQAAVVTAQATGPRLVRDVMTGLPVVAWPEAEVADLAAVMVQQDAHTIPVVADGRVIGVVSRCDVLRTLLPTDEAARRDAQRRLDAYADGRQRWPVTVDAGIAIIEGEFDDDTELAVAEALVRITPGIAAVRVAEKTG</sequence>
<dbReference type="Proteomes" id="UP001143480">
    <property type="component" value="Unassembled WGS sequence"/>
</dbReference>